<dbReference type="Proteomes" id="UP000887581">
    <property type="component" value="Unplaced"/>
</dbReference>
<dbReference type="GO" id="GO:0006338">
    <property type="term" value="P:chromatin remodeling"/>
    <property type="evidence" value="ECO:0007669"/>
    <property type="project" value="InterPro"/>
</dbReference>
<feature type="domain" description="HIT-type" evidence="6">
    <location>
        <begin position="376"/>
        <end position="407"/>
    </location>
</feature>
<evidence type="ECO:0000256" key="2">
    <source>
        <dbReference type="ARBA" id="ARBA00022771"/>
    </source>
</evidence>
<dbReference type="SUPFAM" id="SSF144232">
    <property type="entry name" value="HIT/MYND zinc finger-like"/>
    <property type="match status" value="1"/>
</dbReference>
<keyword evidence="7" id="KW-1185">Reference proteome</keyword>
<dbReference type="GO" id="GO:0008270">
    <property type="term" value="F:zinc ion binding"/>
    <property type="evidence" value="ECO:0007669"/>
    <property type="project" value="UniProtKB-UniRule"/>
</dbReference>
<evidence type="ECO:0000313" key="8">
    <source>
        <dbReference type="WBParaSite" id="sdigi.contig171.g5617.t1"/>
    </source>
</evidence>
<keyword evidence="5" id="KW-0175">Coiled coil</keyword>
<dbReference type="InterPro" id="IPR042031">
    <property type="entry name" value="SKA1_MBD_sf"/>
</dbReference>
<reference evidence="8" key="1">
    <citation type="submission" date="2022-11" db="UniProtKB">
        <authorList>
            <consortium name="WormBaseParasite"/>
        </authorList>
    </citation>
    <scope>IDENTIFICATION</scope>
</reference>
<keyword evidence="2 4" id="KW-0863">Zinc-finger</keyword>
<organism evidence="7 8">
    <name type="scientific">Setaria digitata</name>
    <dbReference type="NCBI Taxonomy" id="48799"/>
    <lineage>
        <taxon>Eukaryota</taxon>
        <taxon>Metazoa</taxon>
        <taxon>Ecdysozoa</taxon>
        <taxon>Nematoda</taxon>
        <taxon>Chromadorea</taxon>
        <taxon>Rhabditida</taxon>
        <taxon>Spirurina</taxon>
        <taxon>Spiruromorpha</taxon>
        <taxon>Filarioidea</taxon>
        <taxon>Setariidae</taxon>
        <taxon>Setaria</taxon>
    </lineage>
</organism>
<dbReference type="Gene3D" id="3.30.60.190">
    <property type="match status" value="1"/>
</dbReference>
<protein>
    <submittedName>
        <fullName evidence="8">HIT-type domain-containing protein</fullName>
    </submittedName>
</protein>
<dbReference type="InterPro" id="IPR007529">
    <property type="entry name" value="Znf_HIT"/>
</dbReference>
<evidence type="ECO:0000259" key="6">
    <source>
        <dbReference type="PROSITE" id="PS51083"/>
    </source>
</evidence>
<dbReference type="Gene3D" id="1.10.10.1890">
    <property type="entry name" value="Ska1 microtubule binding domain-like"/>
    <property type="match status" value="1"/>
</dbReference>
<dbReference type="InterPro" id="IPR039723">
    <property type="entry name" value="Vps71/ZNHIT1"/>
</dbReference>
<dbReference type="AlphaFoldDB" id="A0A915PHY3"/>
<accession>A0A915PHY3</accession>
<feature type="coiled-coil region" evidence="5">
    <location>
        <begin position="38"/>
        <end position="72"/>
    </location>
</feature>
<keyword evidence="3" id="KW-0862">Zinc</keyword>
<dbReference type="PROSITE" id="PS51083">
    <property type="entry name" value="ZF_HIT"/>
    <property type="match status" value="1"/>
</dbReference>
<keyword evidence="1" id="KW-0479">Metal-binding</keyword>
<dbReference type="GO" id="GO:0005634">
    <property type="term" value="C:nucleus"/>
    <property type="evidence" value="ECO:0007669"/>
    <property type="project" value="UniProtKB-ARBA"/>
</dbReference>
<evidence type="ECO:0000256" key="1">
    <source>
        <dbReference type="ARBA" id="ARBA00022723"/>
    </source>
</evidence>
<dbReference type="WBParaSite" id="sdigi.contig171.g5617.t1">
    <property type="protein sequence ID" value="sdigi.contig171.g5617.t1"/>
    <property type="gene ID" value="sdigi.contig171.g5617"/>
</dbReference>
<evidence type="ECO:0000256" key="3">
    <source>
        <dbReference type="ARBA" id="ARBA00022833"/>
    </source>
</evidence>
<evidence type="ECO:0000256" key="5">
    <source>
        <dbReference type="SAM" id="Coils"/>
    </source>
</evidence>
<proteinExistence type="predicted"/>
<dbReference type="Pfam" id="PF04438">
    <property type="entry name" value="zf-HIT"/>
    <property type="match status" value="1"/>
</dbReference>
<name>A0A915PHY3_9BILA</name>
<dbReference type="PANTHER" id="PTHR13093">
    <property type="entry name" value="ZINC FINGER HIT DOMAIN CONTAINING PROTEIN 1"/>
    <property type="match status" value="1"/>
</dbReference>
<evidence type="ECO:0000256" key="4">
    <source>
        <dbReference type="PROSITE-ProRule" id="PRU00453"/>
    </source>
</evidence>
<evidence type="ECO:0000313" key="7">
    <source>
        <dbReference type="Proteomes" id="UP000887581"/>
    </source>
</evidence>
<sequence length="407" mass="47525">MLRSIVDVAREECLKQSRCKVKKYRTSMLEFGASDADINQVTGDLAEKNEELANLLRDIELLQEKLKMLEKLDVEQKLQHFKELSGILEKASPKENTSASCDVDNTSKLEPISWSNDHRQSNRRRYSLLVSQLKKSLRLVETGEFILIPSKTRGRIGRLELNQLLKKIDEIFSDKYVCQKRPPLALKNPKKQVNLRVYENFREIWMLLSVQRHRKSIIPTFSFKIWFFNGNLWVDFVALMSTNRTTQAQRHSVRLHAAESTRVLDEITRKRRLRKQLDALEQDNFHEDPHAQLQWHKNIPKFEDEQPGQSSVRKGDADQGKKRKKFKVEYFKQRFRKNFSALVEEETLSKSMEFSGFDAYNAARAPPSSIPPRQFCAACGFFAKYTCIRCGARYCSISCRDLHNDTR</sequence>
<dbReference type="CDD" id="cd21437">
    <property type="entry name" value="zf-HIT_ZNHIT1_like"/>
    <property type="match status" value="1"/>
</dbReference>